<evidence type="ECO:0000256" key="2">
    <source>
        <dbReference type="ARBA" id="ARBA00022723"/>
    </source>
</evidence>
<dbReference type="GeneID" id="106471728"/>
<sequence length="346" mass="39138">MAGLHHQLTMLWQTGAKRCSFSFFTRFLWSSCSRNNQVTEKRGIFGKKYIPRRAVLYVPGDDERKLKKVPTLNVDCAVLDCEDGVALSKKEEARKTIRHMLDQVEFGRTECVVRMNSVDSGLASDDMKEVFKAGRLPPTIMFPKVESVDHVEWISEELFKHLRTRTLVDKINLIIYIESAKSLLDLRTICQRAVDLSEKGLFILDGVVFGSDDFCADIGATRTLQAKEVLLARQNIVLVAKSLKIQAVDLVYIDYKDLKGLKEQSLEGAQMGFTGKQVIHPSQIPIVQEAFAPSTDKIEWAKELIKEFKEHQMSGMGAFEFRGAMIDKPLLLQAQNIVQLAEVLEL</sequence>
<protein>
    <submittedName>
        <fullName evidence="6 7">Citrate lyase subunit beta-like protein, mitochondrial</fullName>
    </submittedName>
</protein>
<dbReference type="InterPro" id="IPR040186">
    <property type="entry name" value="Citramalyl-CoA_lyase"/>
</dbReference>
<dbReference type="PANTHER" id="PTHR11105">
    <property type="entry name" value="CITRATE LYASE SUBUNIT BETA-RELATED"/>
    <property type="match status" value="1"/>
</dbReference>
<evidence type="ECO:0000313" key="5">
    <source>
        <dbReference type="Proteomes" id="UP000694941"/>
    </source>
</evidence>
<dbReference type="Gene3D" id="3.20.20.60">
    <property type="entry name" value="Phosphoenolpyruvate-binding domains"/>
    <property type="match status" value="1"/>
</dbReference>
<dbReference type="InterPro" id="IPR011206">
    <property type="entry name" value="Citrate_lyase_beta/mcl1/mcl2"/>
</dbReference>
<dbReference type="RefSeq" id="XP_013787805.1">
    <property type="nucleotide sequence ID" value="XM_013932351.2"/>
</dbReference>
<keyword evidence="3" id="KW-0460">Magnesium</keyword>
<evidence type="ECO:0000259" key="4">
    <source>
        <dbReference type="Pfam" id="PF03328"/>
    </source>
</evidence>
<proteinExistence type="predicted"/>
<accession>A0ABM1BSI4</accession>
<organism evidence="5 7">
    <name type="scientific">Limulus polyphemus</name>
    <name type="common">Atlantic horseshoe crab</name>
    <dbReference type="NCBI Taxonomy" id="6850"/>
    <lineage>
        <taxon>Eukaryota</taxon>
        <taxon>Metazoa</taxon>
        <taxon>Ecdysozoa</taxon>
        <taxon>Arthropoda</taxon>
        <taxon>Chelicerata</taxon>
        <taxon>Merostomata</taxon>
        <taxon>Xiphosura</taxon>
        <taxon>Limulidae</taxon>
        <taxon>Limulus</taxon>
    </lineage>
</organism>
<dbReference type="PANTHER" id="PTHR11105:SF0">
    <property type="entry name" value="CITRAMALYL-COA LYASE, MITOCHONDRIAL"/>
    <property type="match status" value="1"/>
</dbReference>
<dbReference type="PIRSF" id="PIRSF015582">
    <property type="entry name" value="Cit_lyase_B"/>
    <property type="match status" value="1"/>
</dbReference>
<reference evidence="6 7" key="1">
    <citation type="submission" date="2025-05" db="UniProtKB">
        <authorList>
            <consortium name="RefSeq"/>
        </authorList>
    </citation>
    <scope>IDENTIFICATION</scope>
    <source>
        <tissue evidence="6 7">Muscle</tissue>
    </source>
</reference>
<dbReference type="SUPFAM" id="SSF51621">
    <property type="entry name" value="Phosphoenolpyruvate/pyruvate domain"/>
    <property type="match status" value="1"/>
</dbReference>
<evidence type="ECO:0000313" key="7">
    <source>
        <dbReference type="RefSeq" id="XP_013787813.1"/>
    </source>
</evidence>
<dbReference type="Pfam" id="PF03328">
    <property type="entry name" value="HpcH_HpaI"/>
    <property type="match status" value="1"/>
</dbReference>
<dbReference type="InterPro" id="IPR005000">
    <property type="entry name" value="Aldolase/citrate-lyase_domain"/>
</dbReference>
<name>A0ABM1BSI4_LIMPO</name>
<keyword evidence="5" id="KW-1185">Reference proteome</keyword>
<comment type="cofactor">
    <cofactor evidence="1">
        <name>Mg(2+)</name>
        <dbReference type="ChEBI" id="CHEBI:18420"/>
    </cofactor>
</comment>
<keyword evidence="2" id="KW-0479">Metal-binding</keyword>
<dbReference type="Proteomes" id="UP000694941">
    <property type="component" value="Unplaced"/>
</dbReference>
<gene>
    <name evidence="6 7" type="primary">LOC106471728</name>
</gene>
<evidence type="ECO:0000256" key="1">
    <source>
        <dbReference type="ARBA" id="ARBA00001946"/>
    </source>
</evidence>
<dbReference type="InterPro" id="IPR040442">
    <property type="entry name" value="Pyrv_kinase-like_dom_sf"/>
</dbReference>
<dbReference type="RefSeq" id="XP_013787813.1">
    <property type="nucleotide sequence ID" value="XM_013932359.2"/>
</dbReference>
<dbReference type="InterPro" id="IPR015813">
    <property type="entry name" value="Pyrv/PenolPyrv_kinase-like_dom"/>
</dbReference>
<feature type="domain" description="HpcH/HpaI aldolase/citrate lyase" evidence="4">
    <location>
        <begin position="53"/>
        <end position="281"/>
    </location>
</feature>
<evidence type="ECO:0000256" key="3">
    <source>
        <dbReference type="ARBA" id="ARBA00022842"/>
    </source>
</evidence>
<evidence type="ECO:0000313" key="6">
    <source>
        <dbReference type="RefSeq" id="XP_013787805.1"/>
    </source>
</evidence>